<dbReference type="NCBIfam" id="NF002288">
    <property type="entry name" value="PRK01212.1-4"/>
    <property type="match status" value="1"/>
</dbReference>
<dbReference type="PRINTS" id="PR00958">
    <property type="entry name" value="HOMSERKINASE"/>
</dbReference>
<dbReference type="Gene3D" id="3.30.70.890">
    <property type="entry name" value="GHMP kinase, C-terminal domain"/>
    <property type="match status" value="1"/>
</dbReference>
<dbReference type="GO" id="GO:0005524">
    <property type="term" value="F:ATP binding"/>
    <property type="evidence" value="ECO:0007669"/>
    <property type="project" value="UniProtKB-UniRule"/>
</dbReference>
<comment type="pathway">
    <text evidence="1 12">Amino-acid biosynthesis; L-threonine biosynthesis; L-threonine from L-aspartate: step 4/5.</text>
</comment>
<keyword evidence="5 12" id="KW-0028">Amino-acid biosynthesis</keyword>
<dbReference type="InterPro" id="IPR000870">
    <property type="entry name" value="Homoserine_kinase"/>
</dbReference>
<dbReference type="NCBIfam" id="TIGR00191">
    <property type="entry name" value="thrB"/>
    <property type="match status" value="1"/>
</dbReference>
<dbReference type="InterPro" id="IPR013750">
    <property type="entry name" value="GHMP_kinase_C_dom"/>
</dbReference>
<dbReference type="InterPro" id="IPR020568">
    <property type="entry name" value="Ribosomal_Su5_D2-typ_SF"/>
</dbReference>
<dbReference type="PANTHER" id="PTHR20861">
    <property type="entry name" value="HOMOSERINE/4-DIPHOSPHOCYTIDYL-2-C-METHYL-D-ERYTHRITOL KINASE"/>
    <property type="match status" value="1"/>
</dbReference>
<comment type="function">
    <text evidence="12">Catalyzes the ATP-dependent phosphorylation of L-homoserine to L-homoserine phosphate.</text>
</comment>
<dbReference type="GO" id="GO:0004413">
    <property type="term" value="F:homoserine kinase activity"/>
    <property type="evidence" value="ECO:0007669"/>
    <property type="project" value="UniProtKB-UniRule"/>
</dbReference>
<dbReference type="EMBL" id="FP565575">
    <property type="protein sequence ID" value="CBE70047.1"/>
    <property type="molecule type" value="Genomic_DNA"/>
</dbReference>
<dbReference type="Pfam" id="PF08544">
    <property type="entry name" value="GHMP_kinases_C"/>
    <property type="match status" value="1"/>
</dbReference>
<evidence type="ECO:0000259" key="14">
    <source>
        <dbReference type="Pfam" id="PF08544"/>
    </source>
</evidence>
<dbReference type="KEGG" id="mox:DAMO_2974"/>
<evidence type="ECO:0000256" key="2">
    <source>
        <dbReference type="ARBA" id="ARBA00007370"/>
    </source>
</evidence>
<evidence type="ECO:0000256" key="7">
    <source>
        <dbReference type="ARBA" id="ARBA00022697"/>
    </source>
</evidence>
<evidence type="ECO:0000256" key="9">
    <source>
        <dbReference type="ARBA" id="ARBA00022777"/>
    </source>
</evidence>
<dbReference type="InterPro" id="IPR006203">
    <property type="entry name" value="GHMP_knse_ATP-bd_CS"/>
</dbReference>
<evidence type="ECO:0000256" key="1">
    <source>
        <dbReference type="ARBA" id="ARBA00005015"/>
    </source>
</evidence>
<comment type="catalytic activity">
    <reaction evidence="11 12">
        <text>L-homoserine + ATP = O-phospho-L-homoserine + ADP + H(+)</text>
        <dbReference type="Rhea" id="RHEA:13985"/>
        <dbReference type="ChEBI" id="CHEBI:15378"/>
        <dbReference type="ChEBI" id="CHEBI:30616"/>
        <dbReference type="ChEBI" id="CHEBI:57476"/>
        <dbReference type="ChEBI" id="CHEBI:57590"/>
        <dbReference type="ChEBI" id="CHEBI:456216"/>
        <dbReference type="EC" id="2.7.1.39"/>
    </reaction>
</comment>
<dbReference type="SUPFAM" id="SSF54211">
    <property type="entry name" value="Ribosomal protein S5 domain 2-like"/>
    <property type="match status" value="1"/>
</dbReference>
<gene>
    <name evidence="12 15" type="primary">thrB</name>
    <name evidence="15" type="ORF">DAMO_2974</name>
</gene>
<keyword evidence="6 12" id="KW-0808">Transferase</keyword>
<dbReference type="Pfam" id="PF00288">
    <property type="entry name" value="GHMP_kinases_N"/>
    <property type="match status" value="1"/>
</dbReference>
<keyword evidence="12" id="KW-0963">Cytoplasm</keyword>
<keyword evidence="10 12" id="KW-0067">ATP-binding</keyword>
<dbReference type="GO" id="GO:0005737">
    <property type="term" value="C:cytoplasm"/>
    <property type="evidence" value="ECO:0007669"/>
    <property type="project" value="UniProtKB-SubCell"/>
</dbReference>
<keyword evidence="9 12" id="KW-0418">Kinase</keyword>
<dbReference type="eggNOG" id="COG0083">
    <property type="taxonomic scope" value="Bacteria"/>
</dbReference>
<dbReference type="Proteomes" id="UP000006898">
    <property type="component" value="Chromosome"/>
</dbReference>
<dbReference type="Gene3D" id="3.30.230.10">
    <property type="match status" value="1"/>
</dbReference>
<dbReference type="STRING" id="671143.DAMO_2974"/>
<dbReference type="PIRSF" id="PIRSF000676">
    <property type="entry name" value="Homoser_kin"/>
    <property type="match status" value="1"/>
</dbReference>
<feature type="domain" description="GHMP kinase C-terminal" evidence="14">
    <location>
        <begin position="200"/>
        <end position="272"/>
    </location>
</feature>
<comment type="subcellular location">
    <subcellularLocation>
        <location evidence="12">Cytoplasm</location>
    </subcellularLocation>
</comment>
<dbReference type="EC" id="2.7.1.39" evidence="3 12"/>
<evidence type="ECO:0000313" key="15">
    <source>
        <dbReference type="EMBL" id="CBE70047.1"/>
    </source>
</evidence>
<protein>
    <recommendedName>
        <fullName evidence="4 12">Homoserine kinase</fullName>
        <shortName evidence="12">HK</shortName>
        <shortName evidence="12">HSK</shortName>
        <ecNumber evidence="3 12">2.7.1.39</ecNumber>
    </recommendedName>
</protein>
<sequence length="295" mass="31571">MPASTANLGPGFDTLGMALSLYNEVELTDEGEGLQLQVEGEGKVELEQAGRRNLSVRAAQETLRDFGHQPSGLRVRQINRIPLGRGLGSSAAACLAGIAAACRLARVELSTDELLARALPFEGHPDNVTPALMGGLTTSAIVAGRVVAARVPVPAYLKAVVVIPDLKLPTKRAREVLPKQVPFADAVFNLTRLALLLTGLVTDRPELLAPGMEDRLHQPYRAELLPGLEAILEEGRQAGALATCLSGAGSSLLALVSGDGEEIGRRMGERWRHEFGIENRVQLLEIDRQGLVYLE</sequence>
<name>D5MLZ0_METO1</name>
<dbReference type="GO" id="GO:0009088">
    <property type="term" value="P:threonine biosynthetic process"/>
    <property type="evidence" value="ECO:0007669"/>
    <property type="project" value="UniProtKB-UniRule"/>
</dbReference>
<evidence type="ECO:0000256" key="6">
    <source>
        <dbReference type="ARBA" id="ARBA00022679"/>
    </source>
</evidence>
<dbReference type="InterPro" id="IPR006204">
    <property type="entry name" value="GHMP_kinase_N_dom"/>
</dbReference>
<dbReference type="PATRIC" id="fig|671143.5.peg.2606"/>
<organism evidence="15 16">
    <name type="scientific">Methylomirabilis oxygeniifera</name>
    <dbReference type="NCBI Taxonomy" id="671143"/>
    <lineage>
        <taxon>Bacteria</taxon>
        <taxon>Candidatus Methylomirabilota</taxon>
        <taxon>Candidatus Methylomirabilia</taxon>
        <taxon>Candidatus Methylomirabilales</taxon>
        <taxon>Candidatus Methylomirabilaceae</taxon>
        <taxon>Candidatus Methylomirabilis</taxon>
    </lineage>
</organism>
<evidence type="ECO:0000256" key="4">
    <source>
        <dbReference type="ARBA" id="ARBA00017858"/>
    </source>
</evidence>
<dbReference type="PANTHER" id="PTHR20861:SF1">
    <property type="entry name" value="HOMOSERINE KINASE"/>
    <property type="match status" value="1"/>
</dbReference>
<proteinExistence type="inferred from homology"/>
<evidence type="ECO:0000256" key="3">
    <source>
        <dbReference type="ARBA" id="ARBA00012078"/>
    </source>
</evidence>
<comment type="similarity">
    <text evidence="2 12">Belongs to the GHMP kinase family. Homoserine kinase subfamily.</text>
</comment>
<evidence type="ECO:0000256" key="5">
    <source>
        <dbReference type="ARBA" id="ARBA00022605"/>
    </source>
</evidence>
<dbReference type="InterPro" id="IPR036554">
    <property type="entry name" value="GHMP_kinase_C_sf"/>
</dbReference>
<dbReference type="UniPathway" id="UPA00050">
    <property type="reaction ID" value="UER00064"/>
</dbReference>
<evidence type="ECO:0000256" key="12">
    <source>
        <dbReference type="HAMAP-Rule" id="MF_00384"/>
    </source>
</evidence>
<dbReference type="SUPFAM" id="SSF55060">
    <property type="entry name" value="GHMP Kinase, C-terminal domain"/>
    <property type="match status" value="1"/>
</dbReference>
<evidence type="ECO:0000256" key="11">
    <source>
        <dbReference type="ARBA" id="ARBA00049375"/>
    </source>
</evidence>
<keyword evidence="8 12" id="KW-0547">Nucleotide-binding</keyword>
<dbReference type="InterPro" id="IPR014721">
    <property type="entry name" value="Ribsml_uS5_D2-typ_fold_subgr"/>
</dbReference>
<feature type="domain" description="GHMP kinase N-terminal" evidence="13">
    <location>
        <begin position="53"/>
        <end position="135"/>
    </location>
</feature>
<feature type="binding site" evidence="12">
    <location>
        <begin position="82"/>
        <end position="92"/>
    </location>
    <ligand>
        <name>ATP</name>
        <dbReference type="ChEBI" id="CHEBI:30616"/>
    </ligand>
</feature>
<dbReference type="PROSITE" id="PS00627">
    <property type="entry name" value="GHMP_KINASES_ATP"/>
    <property type="match status" value="1"/>
</dbReference>
<evidence type="ECO:0000256" key="8">
    <source>
        <dbReference type="ARBA" id="ARBA00022741"/>
    </source>
</evidence>
<evidence type="ECO:0000313" key="16">
    <source>
        <dbReference type="Proteomes" id="UP000006898"/>
    </source>
</evidence>
<evidence type="ECO:0000259" key="13">
    <source>
        <dbReference type="Pfam" id="PF00288"/>
    </source>
</evidence>
<evidence type="ECO:0000256" key="10">
    <source>
        <dbReference type="ARBA" id="ARBA00022840"/>
    </source>
</evidence>
<accession>D5MLZ0</accession>
<dbReference type="HAMAP" id="MF_00384">
    <property type="entry name" value="Homoser_kinase"/>
    <property type="match status" value="1"/>
</dbReference>
<dbReference type="HOGENOM" id="CLU_041243_0_2_0"/>
<keyword evidence="7 12" id="KW-0791">Threonine biosynthesis</keyword>
<reference evidence="15 16" key="1">
    <citation type="journal article" date="2010" name="Nature">
        <title>Nitrite-driven anaerobic methane oxidation by oxygenic bacteria.</title>
        <authorList>
            <person name="Ettwig K.F."/>
            <person name="Butler M.K."/>
            <person name="Le Paslier D."/>
            <person name="Pelletier E."/>
            <person name="Mangenot S."/>
            <person name="Kuypers M.M.M."/>
            <person name="Schreiber F."/>
            <person name="Dutilh B.E."/>
            <person name="Zedelius J."/>
            <person name="de Beer D."/>
            <person name="Gloerich J."/>
            <person name="Wessels H.J.C.T."/>
            <person name="van Allen T."/>
            <person name="Luesken F."/>
            <person name="Wu M."/>
            <person name="van de Pas-Schoonen K.T."/>
            <person name="Op den Camp H.J.M."/>
            <person name="Janssen-Megens E.M."/>
            <person name="Francoijs K-J."/>
            <person name="Stunnenberg H."/>
            <person name="Weissenbach J."/>
            <person name="Jetten M.S.M."/>
            <person name="Strous M."/>
        </authorList>
    </citation>
    <scope>NUCLEOTIDE SEQUENCE [LARGE SCALE GENOMIC DNA]</scope>
</reference>
<dbReference type="AlphaFoldDB" id="D5MLZ0"/>